<sequence>MRQENRKIYYLMRYSCLSLLLVFLIGKGLLYAQEAGEVVDDWSPPQLTAVSVISSNANTSYAKAGDTVWVYFTADEPIDPAGVSVKIQGQGAALYRNKDNQTLSNYIVMDNGGAEGLVSFSISNYRDSAGNEGSTVSAVTNGSSITFDRTEPNISISSIEVTGGNVVPNYFNSTNTGIAITVPIANDPSIVNSSFEILAKVNGNDAGSLGSYTVASSDLGSNKTLQAKNNNDLGNFGDGNSITFYGKITDVAGNSATGDESSFSILVDKSVPKIGNKRIYSSSVDPAKAGLGDTVFVEFTASEKVAIVDATIGGQPIDGHEDLSDLTSRVWRLMTGAGKEDILSFSLAGGDVAGNMSAATSTVFDGSKVEFSRGGLSILLTRITSNGSYGDTLSKPGDEITVEITS</sequence>
<proteinExistence type="predicted"/>
<dbReference type="EMBL" id="UINC01060358">
    <property type="protein sequence ID" value="SVB84779.1"/>
    <property type="molecule type" value="Genomic_DNA"/>
</dbReference>
<dbReference type="AlphaFoldDB" id="A0A382HCA0"/>
<feature type="non-terminal residue" evidence="1">
    <location>
        <position position="406"/>
    </location>
</feature>
<protein>
    <submittedName>
        <fullName evidence="1">Uncharacterized protein</fullName>
    </submittedName>
</protein>
<organism evidence="1">
    <name type="scientific">marine metagenome</name>
    <dbReference type="NCBI Taxonomy" id="408172"/>
    <lineage>
        <taxon>unclassified sequences</taxon>
        <taxon>metagenomes</taxon>
        <taxon>ecological metagenomes</taxon>
    </lineage>
</organism>
<name>A0A382HCA0_9ZZZZ</name>
<reference evidence="1" key="1">
    <citation type="submission" date="2018-05" db="EMBL/GenBank/DDBJ databases">
        <authorList>
            <person name="Lanie J.A."/>
            <person name="Ng W.-L."/>
            <person name="Kazmierczak K.M."/>
            <person name="Andrzejewski T.M."/>
            <person name="Davidsen T.M."/>
            <person name="Wayne K.J."/>
            <person name="Tettelin H."/>
            <person name="Glass J.I."/>
            <person name="Rusch D."/>
            <person name="Podicherti R."/>
            <person name="Tsui H.-C.T."/>
            <person name="Winkler M.E."/>
        </authorList>
    </citation>
    <scope>NUCLEOTIDE SEQUENCE</scope>
</reference>
<accession>A0A382HCA0</accession>
<gene>
    <name evidence="1" type="ORF">METZ01_LOCUS237633</name>
</gene>
<evidence type="ECO:0000313" key="1">
    <source>
        <dbReference type="EMBL" id="SVB84779.1"/>
    </source>
</evidence>